<evidence type="ECO:0000256" key="1">
    <source>
        <dbReference type="SAM" id="MobiDB-lite"/>
    </source>
</evidence>
<dbReference type="AlphaFoldDB" id="A0AAD4NIA9"/>
<accession>A0AAD4NIA9</accession>
<evidence type="ECO:0000313" key="2">
    <source>
        <dbReference type="EMBL" id="KAI1726142.1"/>
    </source>
</evidence>
<proteinExistence type="predicted"/>
<comment type="caution">
    <text evidence="2">The sequence shown here is derived from an EMBL/GenBank/DDBJ whole genome shotgun (WGS) entry which is preliminary data.</text>
</comment>
<name>A0AAD4NIA9_9BILA</name>
<reference evidence="2" key="1">
    <citation type="submission" date="2022-01" db="EMBL/GenBank/DDBJ databases">
        <title>Genome Sequence Resource for Two Populations of Ditylenchus destructor, the Migratory Endoparasitic Phytonematode.</title>
        <authorList>
            <person name="Zhang H."/>
            <person name="Lin R."/>
            <person name="Xie B."/>
        </authorList>
    </citation>
    <scope>NUCLEOTIDE SEQUENCE</scope>
    <source>
        <strain evidence="2">BazhouSP</strain>
    </source>
</reference>
<organism evidence="2 3">
    <name type="scientific">Ditylenchus destructor</name>
    <dbReference type="NCBI Taxonomy" id="166010"/>
    <lineage>
        <taxon>Eukaryota</taxon>
        <taxon>Metazoa</taxon>
        <taxon>Ecdysozoa</taxon>
        <taxon>Nematoda</taxon>
        <taxon>Chromadorea</taxon>
        <taxon>Rhabditida</taxon>
        <taxon>Tylenchina</taxon>
        <taxon>Tylenchomorpha</taxon>
        <taxon>Sphaerularioidea</taxon>
        <taxon>Anguinidae</taxon>
        <taxon>Anguininae</taxon>
        <taxon>Ditylenchus</taxon>
    </lineage>
</organism>
<sequence>MAIFHNSHRESKKIKAPPPAKSPTLQLVKDPGSELGQPAPPQPISVLKASRRLEGFPNCLNSNPFEEVNGIPSVGET</sequence>
<dbReference type="Proteomes" id="UP001201812">
    <property type="component" value="Unassembled WGS sequence"/>
</dbReference>
<gene>
    <name evidence="2" type="ORF">DdX_02839</name>
</gene>
<evidence type="ECO:0000313" key="3">
    <source>
        <dbReference type="Proteomes" id="UP001201812"/>
    </source>
</evidence>
<feature type="region of interest" description="Disordered" evidence="1">
    <location>
        <begin position="1"/>
        <end position="42"/>
    </location>
</feature>
<keyword evidence="3" id="KW-1185">Reference proteome</keyword>
<dbReference type="EMBL" id="JAKKPZ010000002">
    <property type="protein sequence ID" value="KAI1726142.1"/>
    <property type="molecule type" value="Genomic_DNA"/>
</dbReference>
<protein>
    <submittedName>
        <fullName evidence="2">Uncharacterized protein</fullName>
    </submittedName>
</protein>